<sequence>MKDILIRKEWGEFIEKYTTFFMSNEKIWFDNKRKVEDYIKEYNILPSKIDKNKEIKSLGNWISSQKQNYKNKHSIMKDPYIIKEWQDFTEKYSIY</sequence>
<protein>
    <recommendedName>
        <fullName evidence="2">Helicase-associated domain-containing protein</fullName>
    </recommendedName>
</protein>
<organism evidence="1">
    <name type="scientific">viral metagenome</name>
    <dbReference type="NCBI Taxonomy" id="1070528"/>
    <lineage>
        <taxon>unclassified sequences</taxon>
        <taxon>metagenomes</taxon>
        <taxon>organismal metagenomes</taxon>
    </lineage>
</organism>
<name>A0A6C0J4C0_9ZZZZ</name>
<accession>A0A6C0J4C0</accession>
<dbReference type="AlphaFoldDB" id="A0A6C0J4C0"/>
<dbReference type="EMBL" id="MN740297">
    <property type="protein sequence ID" value="QHT98797.1"/>
    <property type="molecule type" value="Genomic_DNA"/>
</dbReference>
<dbReference type="Gene3D" id="6.10.140.530">
    <property type="match status" value="1"/>
</dbReference>
<evidence type="ECO:0000313" key="1">
    <source>
        <dbReference type="EMBL" id="QHT98797.1"/>
    </source>
</evidence>
<reference evidence="1" key="1">
    <citation type="journal article" date="2020" name="Nature">
        <title>Giant virus diversity and host interactions through global metagenomics.</title>
        <authorList>
            <person name="Schulz F."/>
            <person name="Roux S."/>
            <person name="Paez-Espino D."/>
            <person name="Jungbluth S."/>
            <person name="Walsh D.A."/>
            <person name="Denef V.J."/>
            <person name="McMahon K.D."/>
            <person name="Konstantinidis K.T."/>
            <person name="Eloe-Fadrosh E.A."/>
            <person name="Kyrpides N.C."/>
            <person name="Woyke T."/>
        </authorList>
    </citation>
    <scope>NUCLEOTIDE SEQUENCE</scope>
    <source>
        <strain evidence="1">GVMAG-M-3300025695-21</strain>
    </source>
</reference>
<proteinExistence type="predicted"/>
<evidence type="ECO:0008006" key="2">
    <source>
        <dbReference type="Google" id="ProtNLM"/>
    </source>
</evidence>